<reference evidence="3" key="1">
    <citation type="submission" date="2023-01" db="EMBL/GenBank/DDBJ databases">
        <authorList>
            <person name="Van Ghelder C."/>
            <person name="Rancurel C."/>
        </authorList>
    </citation>
    <scope>NUCLEOTIDE SEQUENCE</scope>
    <source>
        <strain evidence="3">CNCM I-4278</strain>
    </source>
</reference>
<keyword evidence="4" id="KW-1185">Reference proteome</keyword>
<evidence type="ECO:0000313" key="4">
    <source>
        <dbReference type="Proteomes" id="UP001152607"/>
    </source>
</evidence>
<dbReference type="AlphaFoldDB" id="A0A9W4XWS7"/>
<proteinExistence type="predicted"/>
<name>A0A9W4XWS7_9PLEO</name>
<comment type="caution">
    <text evidence="3">The sequence shown here is derived from an EMBL/GenBank/DDBJ whole genome shotgun (WGS) entry which is preliminary data.</text>
</comment>
<gene>
    <name evidence="3" type="ORF">PDIGIT_LOCUS14542</name>
</gene>
<accession>A0A9W4XWS7</accession>
<protein>
    <submittedName>
        <fullName evidence="3">Uncharacterized protein</fullName>
    </submittedName>
</protein>
<evidence type="ECO:0000256" key="1">
    <source>
        <dbReference type="SAM" id="MobiDB-lite"/>
    </source>
</evidence>
<dbReference type="EMBL" id="CAOQHR010000011">
    <property type="protein sequence ID" value="CAI6341346.1"/>
    <property type="molecule type" value="Genomic_DNA"/>
</dbReference>
<dbReference type="Proteomes" id="UP001152607">
    <property type="component" value="Unassembled WGS sequence"/>
</dbReference>
<keyword evidence="2" id="KW-0812">Transmembrane</keyword>
<feature type="compositionally biased region" description="Low complexity" evidence="1">
    <location>
        <begin position="315"/>
        <end position="332"/>
    </location>
</feature>
<sequence length="502" mass="54111">MHPLCSLINHSYSHMLLSCLSVICSTNSPGTFQALDSISTMAVPGPNLYSFIPPTSTPPTSTPYTITSTTVSVVALETSNIPIPSQIKSAPECASRWAQTYPPGDSRTFVVNYGQGELEASCQLYSESAYYSPAACPTGYTLAQVTSMHRVDPIGNTRDSWEGKCCPSAMYHFDGDSVFQGPNLCFSSIETPVSVVAWKTSSAIEDPNTIPTPQTSDKIISTATLIPSRTTPPARTPAASPDYGALASASTVNDCKKRKRTENELSSETKPLETITISQGFAIAKGISVGWAASDLSKFPPEYVNSLSQQLNLAPPSSTSSPPSYSIPTNPSLPKDPPRESSKVPPSEPPKGSPTENVASAKRKDINLSAGVITGIVIVTIAFATAIIILVICLLHSRHGTPVQDEDKDQEVTKKERESTWNKRWLGGRWRGEMDGTPLRRELEANERRLEMGAGVTDENRRQGNPSVHFVRGSPQELDVGKKWSCISSTKEKVGSGVIRYA</sequence>
<evidence type="ECO:0000313" key="3">
    <source>
        <dbReference type="EMBL" id="CAI6341346.1"/>
    </source>
</evidence>
<evidence type="ECO:0000256" key="2">
    <source>
        <dbReference type="SAM" id="Phobius"/>
    </source>
</evidence>
<feature type="transmembrane region" description="Helical" evidence="2">
    <location>
        <begin position="372"/>
        <end position="395"/>
    </location>
</feature>
<keyword evidence="2" id="KW-0472">Membrane</keyword>
<feature type="region of interest" description="Disordered" evidence="1">
    <location>
        <begin position="310"/>
        <end position="359"/>
    </location>
</feature>
<keyword evidence="2" id="KW-1133">Transmembrane helix</keyword>
<organism evidence="3 4">
    <name type="scientific">Periconia digitata</name>
    <dbReference type="NCBI Taxonomy" id="1303443"/>
    <lineage>
        <taxon>Eukaryota</taxon>
        <taxon>Fungi</taxon>
        <taxon>Dikarya</taxon>
        <taxon>Ascomycota</taxon>
        <taxon>Pezizomycotina</taxon>
        <taxon>Dothideomycetes</taxon>
        <taxon>Pleosporomycetidae</taxon>
        <taxon>Pleosporales</taxon>
        <taxon>Massarineae</taxon>
        <taxon>Periconiaceae</taxon>
        <taxon>Periconia</taxon>
    </lineage>
</organism>
<feature type="region of interest" description="Disordered" evidence="1">
    <location>
        <begin position="250"/>
        <end position="269"/>
    </location>
</feature>